<protein>
    <submittedName>
        <fullName evidence="2">Uncharacterized protein</fullName>
    </submittedName>
</protein>
<dbReference type="EMBL" id="JBEFKJ010000029">
    <property type="protein sequence ID" value="KAL2038871.1"/>
    <property type="molecule type" value="Genomic_DNA"/>
</dbReference>
<feature type="compositionally biased region" description="Basic and acidic residues" evidence="1">
    <location>
        <begin position="267"/>
        <end position="279"/>
    </location>
</feature>
<feature type="compositionally biased region" description="Basic and acidic residues" evidence="1">
    <location>
        <begin position="303"/>
        <end position="326"/>
    </location>
</feature>
<organism evidence="2 3">
    <name type="scientific">Stereocaulon virgatum</name>
    <dbReference type="NCBI Taxonomy" id="373712"/>
    <lineage>
        <taxon>Eukaryota</taxon>
        <taxon>Fungi</taxon>
        <taxon>Dikarya</taxon>
        <taxon>Ascomycota</taxon>
        <taxon>Pezizomycotina</taxon>
        <taxon>Lecanoromycetes</taxon>
        <taxon>OSLEUM clade</taxon>
        <taxon>Lecanoromycetidae</taxon>
        <taxon>Lecanorales</taxon>
        <taxon>Lecanorineae</taxon>
        <taxon>Stereocaulaceae</taxon>
        <taxon>Stereocaulon</taxon>
    </lineage>
</organism>
<gene>
    <name evidence="2" type="ORF">N7G274_008393</name>
</gene>
<feature type="region of interest" description="Disordered" evidence="1">
    <location>
        <begin position="473"/>
        <end position="493"/>
    </location>
</feature>
<keyword evidence="3" id="KW-1185">Reference proteome</keyword>
<evidence type="ECO:0000313" key="2">
    <source>
        <dbReference type="EMBL" id="KAL2038871.1"/>
    </source>
</evidence>
<proteinExistence type="predicted"/>
<feature type="region of interest" description="Disordered" evidence="1">
    <location>
        <begin position="253"/>
        <end position="352"/>
    </location>
</feature>
<feature type="compositionally biased region" description="Polar residues" evidence="1">
    <location>
        <begin position="473"/>
        <end position="488"/>
    </location>
</feature>
<feature type="compositionally biased region" description="Basic residues" evidence="1">
    <location>
        <begin position="605"/>
        <end position="615"/>
    </location>
</feature>
<comment type="caution">
    <text evidence="2">The sequence shown here is derived from an EMBL/GenBank/DDBJ whole genome shotgun (WGS) entry which is preliminary data.</text>
</comment>
<evidence type="ECO:0000256" key="1">
    <source>
        <dbReference type="SAM" id="MobiDB-lite"/>
    </source>
</evidence>
<name>A0ABR4A1P2_9LECA</name>
<feature type="compositionally biased region" description="Acidic residues" evidence="1">
    <location>
        <begin position="292"/>
        <end position="302"/>
    </location>
</feature>
<accession>A0ABR4A1P2</accession>
<feature type="region of interest" description="Disordered" evidence="1">
    <location>
        <begin position="1"/>
        <end position="24"/>
    </location>
</feature>
<evidence type="ECO:0000313" key="3">
    <source>
        <dbReference type="Proteomes" id="UP001590950"/>
    </source>
</evidence>
<reference evidence="2 3" key="1">
    <citation type="submission" date="2024-09" db="EMBL/GenBank/DDBJ databases">
        <title>Rethinking Asexuality: The Enigmatic Case of Functional Sexual Genes in Lepraria (Stereocaulaceae).</title>
        <authorList>
            <person name="Doellman M."/>
            <person name="Sun Y."/>
            <person name="Barcenas-Pena A."/>
            <person name="Lumbsch H.T."/>
            <person name="Grewe F."/>
        </authorList>
    </citation>
    <scope>NUCLEOTIDE SEQUENCE [LARGE SCALE GENOMIC DNA]</scope>
    <source>
        <strain evidence="2 3">Mercado 3170</strain>
    </source>
</reference>
<dbReference type="Proteomes" id="UP001590950">
    <property type="component" value="Unassembled WGS sequence"/>
</dbReference>
<sequence length="776" mass="88196">MTKLLTHPENPVCKTGTTPREFGETRTRSNGQIWYNNPMTGHWEAAIRLNDIRAKILREEDPSQYTFPKKHGNKGGKHPTNYTSFLPKDKDFGPLRANRPDILFRITRDGQYSVQPAGYLLDEGRIVLDAFDHGIRDFPHLPKVLSSELEGHDIEYYCRQNAQLTDYDLIARMPNYWGGKGNSEWKTPRGGTINQRAQRYRGTAGLISWNQREGTQSKNDYILSLIPGWCKNPAVNSIKHFRDLEKAERVAVTKQNEGKMLSRARNAKREDKQDGDSTNKKKGKQIYRNTDDVIEIEREDSAEERPAEDAVEEYHEGKNVSKNDRLEDIDDEGASKTNYNEEGPAFYANDKKDHYRPNLEDEYEAQAEDEAALDATGSEDSIHASLHWIANPNNPITSSKGDFDCPITRKTAAEKIVAGPRHAVNTAPRRSHGGNLPPGQPLNTYRKHYLAQDDDDYADDSYVPKLKRARVGNTSHLSHGAANTSTQPRKLYRKNPSYFRSPVSLKCLKGTSSMNFHGNLNSELCTTSATGSFSQAAGHVDSNFPTSLTKSLTEQEDPPLTNRKRKRDVNDKIPDIDQDGVSKRSKVNKAVPSSEAIAHPAQSVHVRRDKNRAKQPRKAYNMFGAVSQRALDLEPQHDEDFQTEAEDGIERGDYRYITPKTDAEQEEISKALELTRVNFFSLKGSMPPQDLNKYAHESYASQFRRLHQHHTKKWMGELPVPLLYSLSAWYHGFDKWRTDDSQGRELSKKVRDARVSHARLMKEIHTEESKSKPKSP</sequence>
<feature type="region of interest" description="Disordered" evidence="1">
    <location>
        <begin position="545"/>
        <end position="615"/>
    </location>
</feature>